<dbReference type="EMBL" id="BKCJ010313952">
    <property type="protein sequence ID" value="GEZ71630.1"/>
    <property type="molecule type" value="Genomic_DNA"/>
</dbReference>
<evidence type="ECO:0000256" key="5">
    <source>
        <dbReference type="ARBA" id="ARBA00023136"/>
    </source>
</evidence>
<evidence type="ECO:0000256" key="1">
    <source>
        <dbReference type="ARBA" id="ARBA00004273"/>
    </source>
</evidence>
<keyword evidence="2" id="KW-0999">Mitochondrion inner membrane</keyword>
<dbReference type="PANTHER" id="PTHR12383">
    <property type="entry name" value="PROTEASE FAMILY S26 MITOCHONDRIAL INNER MEMBRANE PROTEASE-RELATED"/>
    <property type="match status" value="1"/>
</dbReference>
<proteinExistence type="predicted"/>
<keyword evidence="3" id="KW-0378">Hydrolase</keyword>
<keyword evidence="5" id="KW-0472">Membrane</keyword>
<dbReference type="Pfam" id="PF10502">
    <property type="entry name" value="Peptidase_S26"/>
    <property type="match status" value="1"/>
</dbReference>
<comment type="subcellular location">
    <subcellularLocation>
        <location evidence="1">Mitochondrion inner membrane</location>
    </subcellularLocation>
</comment>
<evidence type="ECO:0000256" key="4">
    <source>
        <dbReference type="ARBA" id="ARBA00023128"/>
    </source>
</evidence>
<dbReference type="GO" id="GO:0006465">
    <property type="term" value="P:signal peptide processing"/>
    <property type="evidence" value="ECO:0007669"/>
    <property type="project" value="InterPro"/>
</dbReference>
<evidence type="ECO:0000259" key="6">
    <source>
        <dbReference type="Pfam" id="PF10502"/>
    </source>
</evidence>
<dbReference type="InterPro" id="IPR036286">
    <property type="entry name" value="LexA/Signal_pep-like_sf"/>
</dbReference>
<dbReference type="InterPro" id="IPR019533">
    <property type="entry name" value="Peptidase_S26"/>
</dbReference>
<gene>
    <name evidence="7" type="ORF">Tci_543603</name>
</gene>
<reference evidence="7" key="1">
    <citation type="journal article" date="2019" name="Sci. Rep.">
        <title>Draft genome of Tanacetum cinerariifolium, the natural source of mosquito coil.</title>
        <authorList>
            <person name="Yamashiro T."/>
            <person name="Shiraishi A."/>
            <person name="Satake H."/>
            <person name="Nakayama K."/>
        </authorList>
    </citation>
    <scope>NUCLEOTIDE SEQUENCE</scope>
</reference>
<accession>A0A699ILE3</accession>
<sequence>VSKGHVWIQGDNIYASNDSRNFGPIPYGLIKGKVWYKVWPLDSFGML</sequence>
<dbReference type="AlphaFoldDB" id="A0A699ILE3"/>
<keyword evidence="4" id="KW-0496">Mitochondrion</keyword>
<feature type="non-terminal residue" evidence="7">
    <location>
        <position position="1"/>
    </location>
</feature>
<dbReference type="GO" id="GO:0004252">
    <property type="term" value="F:serine-type endopeptidase activity"/>
    <property type="evidence" value="ECO:0007669"/>
    <property type="project" value="InterPro"/>
</dbReference>
<dbReference type="InterPro" id="IPR052064">
    <property type="entry name" value="Mito_IMP1_subunit"/>
</dbReference>
<feature type="domain" description="Peptidase S26" evidence="6">
    <location>
        <begin position="1"/>
        <end position="39"/>
    </location>
</feature>
<protein>
    <submittedName>
        <fullName evidence="7">Mitochondrial inner membrane protease subunit 1</fullName>
    </submittedName>
</protein>
<organism evidence="7">
    <name type="scientific">Tanacetum cinerariifolium</name>
    <name type="common">Dalmatian daisy</name>
    <name type="synonym">Chrysanthemum cinerariifolium</name>
    <dbReference type="NCBI Taxonomy" id="118510"/>
    <lineage>
        <taxon>Eukaryota</taxon>
        <taxon>Viridiplantae</taxon>
        <taxon>Streptophyta</taxon>
        <taxon>Embryophyta</taxon>
        <taxon>Tracheophyta</taxon>
        <taxon>Spermatophyta</taxon>
        <taxon>Magnoliopsida</taxon>
        <taxon>eudicotyledons</taxon>
        <taxon>Gunneridae</taxon>
        <taxon>Pentapetalae</taxon>
        <taxon>asterids</taxon>
        <taxon>campanulids</taxon>
        <taxon>Asterales</taxon>
        <taxon>Asteraceae</taxon>
        <taxon>Asteroideae</taxon>
        <taxon>Anthemideae</taxon>
        <taxon>Anthemidinae</taxon>
        <taxon>Tanacetum</taxon>
    </lineage>
</organism>
<dbReference type="CDD" id="cd06530">
    <property type="entry name" value="S26_SPase_I"/>
    <property type="match status" value="1"/>
</dbReference>
<dbReference type="GO" id="GO:0006627">
    <property type="term" value="P:protein processing involved in protein targeting to mitochondrion"/>
    <property type="evidence" value="ECO:0007669"/>
    <property type="project" value="TreeGrafter"/>
</dbReference>
<evidence type="ECO:0000256" key="3">
    <source>
        <dbReference type="ARBA" id="ARBA00022801"/>
    </source>
</evidence>
<name>A0A699ILE3_TANCI</name>
<evidence type="ECO:0000313" key="7">
    <source>
        <dbReference type="EMBL" id="GEZ71630.1"/>
    </source>
</evidence>
<comment type="caution">
    <text evidence="7">The sequence shown here is derived from an EMBL/GenBank/DDBJ whole genome shotgun (WGS) entry which is preliminary data.</text>
</comment>
<dbReference type="SUPFAM" id="SSF51306">
    <property type="entry name" value="LexA/Signal peptidase"/>
    <property type="match status" value="1"/>
</dbReference>
<dbReference type="GO" id="GO:0042720">
    <property type="term" value="C:mitochondrial inner membrane peptidase complex"/>
    <property type="evidence" value="ECO:0007669"/>
    <property type="project" value="TreeGrafter"/>
</dbReference>
<keyword evidence="7" id="KW-0645">Protease</keyword>
<dbReference type="Gene3D" id="2.10.109.10">
    <property type="entry name" value="Umud Fragment, subunit A"/>
    <property type="match status" value="1"/>
</dbReference>
<dbReference type="PANTHER" id="PTHR12383:SF16">
    <property type="entry name" value="MITOCHONDRIAL INNER MEMBRANE PROTEASE SUBUNIT 1"/>
    <property type="match status" value="1"/>
</dbReference>
<evidence type="ECO:0000256" key="2">
    <source>
        <dbReference type="ARBA" id="ARBA00022792"/>
    </source>
</evidence>